<protein>
    <submittedName>
        <fullName evidence="1">Possible Spectrin repeat</fullName>
    </submittedName>
</protein>
<organism evidence="1 2">
    <name type="scientific">Prochlorococcus marinus (strain MIT 9313)</name>
    <dbReference type="NCBI Taxonomy" id="74547"/>
    <lineage>
        <taxon>Bacteria</taxon>
        <taxon>Bacillati</taxon>
        <taxon>Cyanobacteriota</taxon>
        <taxon>Cyanophyceae</taxon>
        <taxon>Synechococcales</taxon>
        <taxon>Prochlorococcaceae</taxon>
        <taxon>Prochlorococcus</taxon>
    </lineage>
</organism>
<evidence type="ECO:0000313" key="2">
    <source>
        <dbReference type="Proteomes" id="UP000001423"/>
    </source>
</evidence>
<reference evidence="1 2" key="1">
    <citation type="journal article" date="2003" name="Nature">
        <title>Genome divergence in two Prochlorococcus ecotypes reflects oceanic niche differentiation.</title>
        <authorList>
            <person name="Rocap G."/>
            <person name="Larimer F.W."/>
            <person name="Lamerdin J.E."/>
            <person name="Malfatti S."/>
            <person name="Chain P."/>
            <person name="Ahlgren N.A."/>
            <person name="Arellano A."/>
            <person name="Coleman M."/>
            <person name="Hauser L."/>
            <person name="Hess W.R."/>
            <person name="Johnson Z.I."/>
            <person name="Land M.L."/>
            <person name="Lindell D."/>
            <person name="Post A.F."/>
            <person name="Regala W."/>
            <person name="Shah M."/>
            <person name="Shaw S.L."/>
            <person name="Steglich C."/>
            <person name="Sullivan M.B."/>
            <person name="Ting C.S."/>
            <person name="Tolonen A."/>
            <person name="Webb E.A."/>
            <person name="Zinser E.R."/>
            <person name="Chisholm S.W."/>
        </authorList>
    </citation>
    <scope>NUCLEOTIDE SEQUENCE [LARGE SCALE GENOMIC DNA]</scope>
    <source>
        <strain evidence="2">MIT 9313</strain>
    </source>
</reference>
<proteinExistence type="predicted"/>
<evidence type="ECO:0000313" key="1">
    <source>
        <dbReference type="EMBL" id="CAE20969.1"/>
    </source>
</evidence>
<gene>
    <name evidence="1" type="ordered locus">PMT_0794</name>
</gene>
<dbReference type="HOGENOM" id="CLU_189948_0_0_3"/>
<dbReference type="eggNOG" id="ENOG5030NS0">
    <property type="taxonomic scope" value="Bacteria"/>
</dbReference>
<dbReference type="EMBL" id="BX548175">
    <property type="protein sequence ID" value="CAE20969.1"/>
    <property type="molecule type" value="Genomic_DNA"/>
</dbReference>
<dbReference type="KEGG" id="pmt:PMT_0794"/>
<sequence length="88" mass="10073">MSTAKIKVNAMSKSTREAIVDKLRACQTDEQLLAYDAQFNIESNTGPLYLVICEFLHNRTISRAIAAKWLRTLLEDRENKLRMVSVKT</sequence>
<dbReference type="AlphaFoldDB" id="Q7TUZ5"/>
<accession>Q7TUZ5</accession>
<dbReference type="Proteomes" id="UP000001423">
    <property type="component" value="Chromosome"/>
</dbReference>
<keyword evidence="2" id="KW-1185">Reference proteome</keyword>
<name>Q7TUZ5_PROMM</name>
<dbReference type="RefSeq" id="WP_011130172.1">
    <property type="nucleotide sequence ID" value="NC_005071.1"/>
</dbReference>